<evidence type="ECO:0000313" key="1">
    <source>
        <dbReference type="EMBL" id="OBU62815.1"/>
    </source>
</evidence>
<protein>
    <recommendedName>
        <fullName evidence="3">IrrE N-terminal-like domain-containing protein</fullName>
    </recommendedName>
</protein>
<dbReference type="RefSeq" id="WP_065181505.1">
    <property type="nucleotide sequence ID" value="NZ_LYVI01000002.1"/>
</dbReference>
<evidence type="ECO:0000313" key="2">
    <source>
        <dbReference type="Proteomes" id="UP000092125"/>
    </source>
</evidence>
<dbReference type="Gene3D" id="1.10.10.2910">
    <property type="match status" value="1"/>
</dbReference>
<comment type="caution">
    <text evidence="1">The sequence shown here is derived from an EMBL/GenBank/DDBJ whole genome shotgun (WGS) entry which is preliminary data.</text>
</comment>
<dbReference type="Proteomes" id="UP000092125">
    <property type="component" value="Unassembled WGS sequence"/>
</dbReference>
<name>A0AAP7L1T5_STEMA</name>
<organism evidence="1 2">
    <name type="scientific">Stenotrophomonas maltophilia</name>
    <name type="common">Pseudomonas maltophilia</name>
    <name type="synonym">Xanthomonas maltophilia</name>
    <dbReference type="NCBI Taxonomy" id="40324"/>
    <lineage>
        <taxon>Bacteria</taxon>
        <taxon>Pseudomonadati</taxon>
        <taxon>Pseudomonadota</taxon>
        <taxon>Gammaproteobacteria</taxon>
        <taxon>Lysobacterales</taxon>
        <taxon>Lysobacteraceae</taxon>
        <taxon>Stenotrophomonas</taxon>
        <taxon>Stenotrophomonas maltophilia group</taxon>
    </lineage>
</organism>
<accession>A0AAP7L1T5</accession>
<reference evidence="1 2" key="1">
    <citation type="submission" date="2016-05" db="EMBL/GenBank/DDBJ databases">
        <title>Draft Genome Sequences of Stenotrophomonas maltophilia Strains Sm32COP, Sm41DVV, Sm46PAILV, SmF3, SmF22, SmSOFb1 and SmCVFa1, Isolated from Different Manures, in France.</title>
        <authorList>
            <person name="Nazaret S."/>
            <person name="Bodilis J."/>
        </authorList>
    </citation>
    <scope>NUCLEOTIDE SEQUENCE [LARGE SCALE GENOMIC DNA]</scope>
    <source>
        <strain evidence="1 2">Sm41DVV</strain>
    </source>
</reference>
<proteinExistence type="predicted"/>
<evidence type="ECO:0008006" key="3">
    <source>
        <dbReference type="Google" id="ProtNLM"/>
    </source>
</evidence>
<sequence>MTALTDIYRCLKTVGFTKGQVVSLLPEWWEPDMARSASGLQETALLLGRRLNLSATALLEGRAERTIDLSAPRYKHTVRVSQEQLVPATLIASSLAKAIVGAMPDRDVELARNAAAVRKQILAPEGARMDFDALLDYCWSRGVPVIPLPNLPKGLRKMDAAAIKVGQRPAILIALRNNSKAWLSFLLAHELGHLCLNHVPDNAALVEGSLSDSAEFDAESQIDTQEAEANDFASALLAGREAETVVQGWARGLPAVTLATTARRAANEFRTAPGHLVLRYAFVTKRWPDARIALNFLADDMDAQATLVQRLQKEVDTNQIGDDLSDYVLQITGVMPQG</sequence>
<gene>
    <name evidence="1" type="ORF">A9K56_03985</name>
</gene>
<dbReference type="EMBL" id="LYVI01000002">
    <property type="protein sequence ID" value="OBU62815.1"/>
    <property type="molecule type" value="Genomic_DNA"/>
</dbReference>
<dbReference type="AlphaFoldDB" id="A0AAP7L1T5"/>